<dbReference type="InterPro" id="IPR036163">
    <property type="entry name" value="HMA_dom_sf"/>
</dbReference>
<keyword evidence="3" id="KW-0804">Transcription</keyword>
<dbReference type="Proteomes" id="UP000185003">
    <property type="component" value="Unassembled WGS sequence"/>
</dbReference>
<evidence type="ECO:0000256" key="2">
    <source>
        <dbReference type="ARBA" id="ARBA00023125"/>
    </source>
</evidence>
<evidence type="ECO:0000313" key="6">
    <source>
        <dbReference type="Proteomes" id="UP000185003"/>
    </source>
</evidence>
<dbReference type="SMART" id="SM00342">
    <property type="entry name" value="HTH_ARAC"/>
    <property type="match status" value="1"/>
</dbReference>
<dbReference type="InterPro" id="IPR018060">
    <property type="entry name" value="HTH_AraC"/>
</dbReference>
<dbReference type="RefSeq" id="WP_074242815.1">
    <property type="nucleotide sequence ID" value="NZ_FSRA01000002.1"/>
</dbReference>
<protein>
    <submittedName>
        <fullName evidence="5">AraC-type DNA-binding protein</fullName>
    </submittedName>
</protein>
<dbReference type="InterPro" id="IPR018062">
    <property type="entry name" value="HTH_AraC-typ_CS"/>
</dbReference>
<dbReference type="PROSITE" id="PS00041">
    <property type="entry name" value="HTH_ARAC_FAMILY_1"/>
    <property type="match status" value="1"/>
</dbReference>
<keyword evidence="2 5" id="KW-0238">DNA-binding</keyword>
<reference evidence="5 6" key="1">
    <citation type="submission" date="2016-11" db="EMBL/GenBank/DDBJ databases">
        <authorList>
            <person name="Jaros S."/>
            <person name="Januszkiewicz K."/>
            <person name="Wedrychowicz H."/>
        </authorList>
    </citation>
    <scope>NUCLEOTIDE SEQUENCE [LARGE SCALE GENOMIC DNA]</scope>
    <source>
        <strain evidence="5 6">DSM 24787</strain>
    </source>
</reference>
<accession>A0A1N6KCX9</accession>
<name>A0A1N6KCX9_9BACT</name>
<sequence length="190" mass="21488">MKSTVLHIKNMVCPRCIKAVRQVLEQEGKDVVEVSLGSATVKGTLSATQTEGIAKALQEEGFVLLDDRKHQIVEGIKNFIVETVHYGELDELNENFSTLLSQRLQKDYHLLSKLFSEVEGTTIEQFIIQQKIERVKELLAYNELTLSEIAYKMGYSSVAHLSGQFKKVTGLTPSQFKQLKEDKRKSLDTI</sequence>
<dbReference type="AlphaFoldDB" id="A0A1N6KCX9"/>
<evidence type="ECO:0000256" key="3">
    <source>
        <dbReference type="ARBA" id="ARBA00023163"/>
    </source>
</evidence>
<dbReference type="PANTHER" id="PTHR43280">
    <property type="entry name" value="ARAC-FAMILY TRANSCRIPTIONAL REGULATOR"/>
    <property type="match status" value="1"/>
</dbReference>
<dbReference type="GO" id="GO:0043565">
    <property type="term" value="F:sequence-specific DNA binding"/>
    <property type="evidence" value="ECO:0007669"/>
    <property type="project" value="InterPro"/>
</dbReference>
<keyword evidence="1" id="KW-0805">Transcription regulation</keyword>
<dbReference type="Gene3D" id="3.30.70.100">
    <property type="match status" value="1"/>
</dbReference>
<feature type="domain" description="HTH araC/xylS-type" evidence="4">
    <location>
        <begin position="111"/>
        <end position="179"/>
    </location>
</feature>
<dbReference type="PROSITE" id="PS01124">
    <property type="entry name" value="HTH_ARAC_FAMILY_2"/>
    <property type="match status" value="1"/>
</dbReference>
<evidence type="ECO:0000313" key="5">
    <source>
        <dbReference type="EMBL" id="SIO54422.1"/>
    </source>
</evidence>
<dbReference type="InterPro" id="IPR009057">
    <property type="entry name" value="Homeodomain-like_sf"/>
</dbReference>
<dbReference type="EMBL" id="FSRA01000002">
    <property type="protein sequence ID" value="SIO54422.1"/>
    <property type="molecule type" value="Genomic_DNA"/>
</dbReference>
<dbReference type="GO" id="GO:0003700">
    <property type="term" value="F:DNA-binding transcription factor activity"/>
    <property type="evidence" value="ECO:0007669"/>
    <property type="project" value="InterPro"/>
</dbReference>
<dbReference type="GO" id="GO:0046872">
    <property type="term" value="F:metal ion binding"/>
    <property type="evidence" value="ECO:0007669"/>
    <property type="project" value="InterPro"/>
</dbReference>
<proteinExistence type="predicted"/>
<keyword evidence="6" id="KW-1185">Reference proteome</keyword>
<dbReference type="PANTHER" id="PTHR43280:SF2">
    <property type="entry name" value="HTH-TYPE TRANSCRIPTIONAL REGULATOR EXSA"/>
    <property type="match status" value="1"/>
</dbReference>
<organism evidence="5 6">
    <name type="scientific">Chitinophaga niabensis</name>
    <dbReference type="NCBI Taxonomy" id="536979"/>
    <lineage>
        <taxon>Bacteria</taxon>
        <taxon>Pseudomonadati</taxon>
        <taxon>Bacteroidota</taxon>
        <taxon>Chitinophagia</taxon>
        <taxon>Chitinophagales</taxon>
        <taxon>Chitinophagaceae</taxon>
        <taxon>Chitinophaga</taxon>
    </lineage>
</organism>
<dbReference type="Pfam" id="PF12833">
    <property type="entry name" value="HTH_18"/>
    <property type="match status" value="1"/>
</dbReference>
<dbReference type="Gene3D" id="1.10.10.60">
    <property type="entry name" value="Homeodomain-like"/>
    <property type="match status" value="1"/>
</dbReference>
<dbReference type="SUPFAM" id="SSF46689">
    <property type="entry name" value="Homeodomain-like"/>
    <property type="match status" value="1"/>
</dbReference>
<dbReference type="SUPFAM" id="SSF55008">
    <property type="entry name" value="HMA, heavy metal-associated domain"/>
    <property type="match status" value="1"/>
</dbReference>
<evidence type="ECO:0000256" key="1">
    <source>
        <dbReference type="ARBA" id="ARBA00023015"/>
    </source>
</evidence>
<dbReference type="STRING" id="536979.SAMN04488055_5599"/>
<gene>
    <name evidence="5" type="ORF">SAMN04488055_5599</name>
</gene>
<evidence type="ECO:0000259" key="4">
    <source>
        <dbReference type="PROSITE" id="PS01124"/>
    </source>
</evidence>